<accession>A0ABQ8FZM9</accession>
<feature type="signal peptide" evidence="1">
    <location>
        <begin position="1"/>
        <end position="19"/>
    </location>
</feature>
<proteinExistence type="predicted"/>
<feature type="chain" id="PRO_5045670782" description="AA1-like domain-containing protein" evidence="1">
    <location>
        <begin position="20"/>
        <end position="158"/>
    </location>
</feature>
<dbReference type="Proteomes" id="UP000774617">
    <property type="component" value="Unassembled WGS sequence"/>
</dbReference>
<comment type="caution">
    <text evidence="2">The sequence shown here is derived from an EMBL/GenBank/DDBJ whole genome shotgun (WGS) entry which is preliminary data.</text>
</comment>
<gene>
    <name evidence="2" type="ORF">B0J12DRAFT_676676</name>
</gene>
<organism evidence="2 3">
    <name type="scientific">Macrophomina phaseolina</name>
    <dbReference type="NCBI Taxonomy" id="35725"/>
    <lineage>
        <taxon>Eukaryota</taxon>
        <taxon>Fungi</taxon>
        <taxon>Dikarya</taxon>
        <taxon>Ascomycota</taxon>
        <taxon>Pezizomycotina</taxon>
        <taxon>Dothideomycetes</taxon>
        <taxon>Dothideomycetes incertae sedis</taxon>
        <taxon>Botryosphaeriales</taxon>
        <taxon>Botryosphaeriaceae</taxon>
        <taxon>Macrophomina</taxon>
    </lineage>
</organism>
<reference evidence="2 3" key="1">
    <citation type="journal article" date="2021" name="Nat. Commun.">
        <title>Genetic determinants of endophytism in the Arabidopsis root mycobiome.</title>
        <authorList>
            <person name="Mesny F."/>
            <person name="Miyauchi S."/>
            <person name="Thiergart T."/>
            <person name="Pickel B."/>
            <person name="Atanasova L."/>
            <person name="Karlsson M."/>
            <person name="Huettel B."/>
            <person name="Barry K.W."/>
            <person name="Haridas S."/>
            <person name="Chen C."/>
            <person name="Bauer D."/>
            <person name="Andreopoulos W."/>
            <person name="Pangilinan J."/>
            <person name="LaButti K."/>
            <person name="Riley R."/>
            <person name="Lipzen A."/>
            <person name="Clum A."/>
            <person name="Drula E."/>
            <person name="Henrissat B."/>
            <person name="Kohler A."/>
            <person name="Grigoriev I.V."/>
            <person name="Martin F.M."/>
            <person name="Hacquard S."/>
        </authorList>
    </citation>
    <scope>NUCLEOTIDE SEQUENCE [LARGE SCALE GENOMIC DNA]</scope>
    <source>
        <strain evidence="2 3">MPI-SDFR-AT-0080</strain>
    </source>
</reference>
<dbReference type="EMBL" id="JAGTJR010000032">
    <property type="protein sequence ID" value="KAH7038834.1"/>
    <property type="molecule type" value="Genomic_DNA"/>
</dbReference>
<evidence type="ECO:0000256" key="1">
    <source>
        <dbReference type="SAM" id="SignalP"/>
    </source>
</evidence>
<keyword evidence="3" id="KW-1185">Reference proteome</keyword>
<evidence type="ECO:0000313" key="2">
    <source>
        <dbReference type="EMBL" id="KAH7038834.1"/>
    </source>
</evidence>
<evidence type="ECO:0000313" key="3">
    <source>
        <dbReference type="Proteomes" id="UP000774617"/>
    </source>
</evidence>
<sequence>MRASTALALAAASSATALAQTAAEQYPYGYWDVTLTSNYTGNHDGVRRNITLVFTDDNRIVSDEAKEYHCWSDFGSSTLTEQKHCDNQYLDFIIADKAIWSNPYLEIYQHFYWGGRGEPYPAHTVRGGVFLGDVLTCDEQEVENCEGSFKVNATTLLY</sequence>
<name>A0ABQ8FZM9_9PEZI</name>
<protein>
    <recommendedName>
        <fullName evidence="4">AA1-like domain-containing protein</fullName>
    </recommendedName>
</protein>
<evidence type="ECO:0008006" key="4">
    <source>
        <dbReference type="Google" id="ProtNLM"/>
    </source>
</evidence>
<keyword evidence="1" id="KW-0732">Signal</keyword>